<gene>
    <name evidence="3" type="ORF">HKN21_10930</name>
</gene>
<dbReference type="Gene3D" id="2.60.40.4070">
    <property type="match status" value="1"/>
</dbReference>
<dbReference type="EMBL" id="JABDJR010000438">
    <property type="protein sequence ID" value="NNF07263.1"/>
    <property type="molecule type" value="Genomic_DNA"/>
</dbReference>
<dbReference type="Gene3D" id="2.60.120.260">
    <property type="entry name" value="Galactose-binding domain-like"/>
    <property type="match status" value="2"/>
</dbReference>
<proteinExistence type="predicted"/>
<dbReference type="InterPro" id="IPR025965">
    <property type="entry name" value="FlgD/Vpr_Ig-like"/>
</dbReference>
<protein>
    <submittedName>
        <fullName evidence="3">T9SS type A sorting domain-containing protein</fullName>
    </submittedName>
</protein>
<feature type="chain" id="PRO_5030720305" evidence="1">
    <location>
        <begin position="26"/>
        <end position="468"/>
    </location>
</feature>
<dbReference type="InterPro" id="IPR026444">
    <property type="entry name" value="Secre_tail"/>
</dbReference>
<dbReference type="NCBIfam" id="TIGR04183">
    <property type="entry name" value="Por_Secre_tail"/>
    <property type="match status" value="1"/>
</dbReference>
<keyword evidence="1" id="KW-0732">Signal</keyword>
<comment type="caution">
    <text evidence="3">The sequence shown here is derived from an EMBL/GenBank/DDBJ whole genome shotgun (WGS) entry which is preliminary data.</text>
</comment>
<evidence type="ECO:0000256" key="1">
    <source>
        <dbReference type="SAM" id="SignalP"/>
    </source>
</evidence>
<reference evidence="3 4" key="1">
    <citation type="submission" date="2020-03" db="EMBL/GenBank/DDBJ databases">
        <title>Metabolic flexibility allows generalist bacteria to become dominant in a frequently disturbed ecosystem.</title>
        <authorList>
            <person name="Chen Y.-J."/>
            <person name="Leung P.M."/>
            <person name="Bay S.K."/>
            <person name="Hugenholtz P."/>
            <person name="Kessler A.J."/>
            <person name="Shelley G."/>
            <person name="Waite D.W."/>
            <person name="Cook P.L."/>
            <person name="Greening C."/>
        </authorList>
    </citation>
    <scope>NUCLEOTIDE SEQUENCE [LARGE SCALE GENOMIC DNA]</scope>
    <source>
        <strain evidence="3">SS_bin_28</strain>
    </source>
</reference>
<feature type="signal peptide" evidence="1">
    <location>
        <begin position="1"/>
        <end position="25"/>
    </location>
</feature>
<evidence type="ECO:0000259" key="2">
    <source>
        <dbReference type="Pfam" id="PF13860"/>
    </source>
</evidence>
<dbReference type="Pfam" id="PF13860">
    <property type="entry name" value="FlgD_ig"/>
    <property type="match status" value="1"/>
</dbReference>
<evidence type="ECO:0000313" key="4">
    <source>
        <dbReference type="Proteomes" id="UP000547674"/>
    </source>
</evidence>
<organism evidence="3 4">
    <name type="scientific">Eiseniibacteriota bacterium</name>
    <dbReference type="NCBI Taxonomy" id="2212470"/>
    <lineage>
        <taxon>Bacteria</taxon>
        <taxon>Candidatus Eiseniibacteriota</taxon>
    </lineage>
</organism>
<dbReference type="Proteomes" id="UP000547674">
    <property type="component" value="Unassembled WGS sequence"/>
</dbReference>
<evidence type="ECO:0000313" key="3">
    <source>
        <dbReference type="EMBL" id="NNF07263.1"/>
    </source>
</evidence>
<feature type="domain" description="FlgD/Vpr Ig-like" evidence="2">
    <location>
        <begin position="405"/>
        <end position="457"/>
    </location>
</feature>
<name>A0A7Y2E8P9_UNCEI</name>
<sequence length="468" mass="49597">MKHLMSRTCLLTLALVVAVSAPALAGTGNLFTNPGFEDPVPYNGWTTFGSGPNISTPSTDNIARTDTAAAKIFGEGSLGFDVGGFFQSFTPTVGDVYTISGYSFVSSADSIPGTDVCNFNRCIAKIVFKNSGGAEIQVNEIVIGAFNTPQDAWIPFEVSAPAPAGATTIEALFLFLQPIDDPGAVFIDDVCLNSDTPVAETNALTNPSFTSGLTGWSSFCNVVIQPESGQLWRYRTLTGALKLFGTFVPDSDSGISQTVAATPGSFWKLSAYGMHNCQDSPLTGTNFMRARLVFRDAGANEIWADEVTLVDANTPVDTWTQSEVIAWAPPTTVAVEAFVLFTQPTNPGEGGAAYLDDVLLTELSPTSAPAPNPVAFKLHQNMPNPVSLNAANTRIDFDLLDGGFAEVSIFDVTGRMVNTLHRGQLEAGSHSVTWDGTTANGTRAAAGVYRYVLKTSEGQVARTLVLIK</sequence>
<accession>A0A7Y2E8P9</accession>
<dbReference type="AlphaFoldDB" id="A0A7Y2E8P9"/>